<dbReference type="Proteomes" id="UP001606301">
    <property type="component" value="Unassembled WGS sequence"/>
</dbReference>
<organism evidence="2 3">
    <name type="scientific">Pelomonas margarita</name>
    <dbReference type="NCBI Taxonomy" id="3299031"/>
    <lineage>
        <taxon>Bacteria</taxon>
        <taxon>Pseudomonadati</taxon>
        <taxon>Pseudomonadota</taxon>
        <taxon>Betaproteobacteria</taxon>
        <taxon>Burkholderiales</taxon>
        <taxon>Sphaerotilaceae</taxon>
        <taxon>Roseateles</taxon>
    </lineage>
</organism>
<evidence type="ECO:0000313" key="2">
    <source>
        <dbReference type="EMBL" id="MFG6441123.1"/>
    </source>
</evidence>
<keyword evidence="3" id="KW-1185">Reference proteome</keyword>
<comment type="caution">
    <text evidence="2">The sequence shown here is derived from an EMBL/GenBank/DDBJ whole genome shotgun (WGS) entry which is preliminary data.</text>
</comment>
<feature type="region of interest" description="Disordered" evidence="1">
    <location>
        <begin position="1"/>
        <end position="23"/>
    </location>
</feature>
<accession>A0ABW7FIF7</accession>
<evidence type="ECO:0000256" key="1">
    <source>
        <dbReference type="SAM" id="MobiDB-lite"/>
    </source>
</evidence>
<gene>
    <name evidence="2" type="ORF">ACG0Z3_10580</name>
</gene>
<dbReference type="RefSeq" id="WP_394397447.1">
    <property type="nucleotide sequence ID" value="NZ_JBIGHW010000004.1"/>
</dbReference>
<reference evidence="2 3" key="1">
    <citation type="submission" date="2024-08" db="EMBL/GenBank/DDBJ databases">
        <authorList>
            <person name="Lu H."/>
        </authorList>
    </citation>
    <scope>NUCLEOTIDE SEQUENCE [LARGE SCALE GENOMIC DNA]</scope>
    <source>
        <strain evidence="2 3">LKC17W</strain>
    </source>
</reference>
<protein>
    <submittedName>
        <fullName evidence="2">Uncharacterized protein</fullName>
    </submittedName>
</protein>
<evidence type="ECO:0000313" key="3">
    <source>
        <dbReference type="Proteomes" id="UP001606301"/>
    </source>
</evidence>
<dbReference type="EMBL" id="JBIGHW010000004">
    <property type="protein sequence ID" value="MFG6441123.1"/>
    <property type="molecule type" value="Genomic_DNA"/>
</dbReference>
<sequence>MTDTPQAKRGPKPKPASDVRQHGTLRLLPRHWAKIDLAGKPAFEAYLDAWEPEAHKKKPAE</sequence>
<name>A0ABW7FIF7_9BURK</name>
<proteinExistence type="predicted"/>